<accession>A0ABS8SBS2</accession>
<gene>
    <name evidence="1" type="ORF">HAX54_031267</name>
</gene>
<comment type="caution">
    <text evidence="1">The sequence shown here is derived from an EMBL/GenBank/DDBJ whole genome shotgun (WGS) entry which is preliminary data.</text>
</comment>
<dbReference type="EMBL" id="JACEIK010000395">
    <property type="protein sequence ID" value="MCD7456314.1"/>
    <property type="molecule type" value="Genomic_DNA"/>
</dbReference>
<proteinExistence type="predicted"/>
<evidence type="ECO:0000313" key="2">
    <source>
        <dbReference type="Proteomes" id="UP000823775"/>
    </source>
</evidence>
<keyword evidence="2" id="KW-1185">Reference proteome</keyword>
<dbReference type="Proteomes" id="UP000823775">
    <property type="component" value="Unassembled WGS sequence"/>
</dbReference>
<organism evidence="1 2">
    <name type="scientific">Datura stramonium</name>
    <name type="common">Jimsonweed</name>
    <name type="synonym">Common thornapple</name>
    <dbReference type="NCBI Taxonomy" id="4076"/>
    <lineage>
        <taxon>Eukaryota</taxon>
        <taxon>Viridiplantae</taxon>
        <taxon>Streptophyta</taxon>
        <taxon>Embryophyta</taxon>
        <taxon>Tracheophyta</taxon>
        <taxon>Spermatophyta</taxon>
        <taxon>Magnoliopsida</taxon>
        <taxon>eudicotyledons</taxon>
        <taxon>Gunneridae</taxon>
        <taxon>Pentapetalae</taxon>
        <taxon>asterids</taxon>
        <taxon>lamiids</taxon>
        <taxon>Solanales</taxon>
        <taxon>Solanaceae</taxon>
        <taxon>Solanoideae</taxon>
        <taxon>Datureae</taxon>
        <taxon>Datura</taxon>
    </lineage>
</organism>
<reference evidence="1 2" key="1">
    <citation type="journal article" date="2021" name="BMC Genomics">
        <title>Datura genome reveals duplications of psychoactive alkaloid biosynthetic genes and high mutation rate following tissue culture.</title>
        <authorList>
            <person name="Rajewski A."/>
            <person name="Carter-House D."/>
            <person name="Stajich J."/>
            <person name="Litt A."/>
        </authorList>
    </citation>
    <scope>NUCLEOTIDE SEQUENCE [LARGE SCALE GENOMIC DNA]</scope>
    <source>
        <strain evidence="1">AR-01</strain>
    </source>
</reference>
<sequence length="118" mass="13421">MVCVEQRATLHGWKNKIMKNWKHKIVKEHDGSVALTSAMASVPRRYEAQTKSVEVRAKVCLNSSNPPRWVRVTEPKLRDGLRATLRLFIGVPNSSELARWLRGTEPKLHDGLRATLPL</sequence>
<name>A0ABS8SBS2_DATST</name>
<protein>
    <submittedName>
        <fullName evidence="1">Uncharacterized protein</fullName>
    </submittedName>
</protein>
<evidence type="ECO:0000313" key="1">
    <source>
        <dbReference type="EMBL" id="MCD7456314.1"/>
    </source>
</evidence>